<dbReference type="PANTHER" id="PTHR47313">
    <property type="entry name" value="RIBOSOMAL RNA LARGE SUBUNIT METHYLTRANSFERASE K/L"/>
    <property type="match status" value="1"/>
</dbReference>
<dbReference type="EC" id="2.1.1.264" evidence="6"/>
<protein>
    <recommendedName>
        <fullName evidence="6">Ribosomal RNA large subunit methyltransferase K/L</fullName>
    </recommendedName>
    <domain>
        <recommendedName>
            <fullName evidence="6">23S rRNA m2G2445 methyltransferase</fullName>
            <ecNumber evidence="6">2.1.1.173</ecNumber>
        </recommendedName>
        <alternativeName>
            <fullName evidence="6">rRNA (guanine-N(2)-)-methyltransferase RlmL</fullName>
        </alternativeName>
    </domain>
    <domain>
        <recommendedName>
            <fullName evidence="6">23S rRNA m7G2069 methyltransferase</fullName>
            <ecNumber evidence="6">2.1.1.264</ecNumber>
        </recommendedName>
        <alternativeName>
            <fullName evidence="6">rRNA (guanine-N(7)-)-methyltransferase RlmK</fullName>
        </alternativeName>
    </domain>
</protein>
<gene>
    <name evidence="6" type="primary">rlmL</name>
    <name evidence="9" type="ORF">RED65_10129</name>
</gene>
<dbReference type="GO" id="GO:0070043">
    <property type="term" value="F:rRNA (guanine-N7-)-methyltransferase activity"/>
    <property type="evidence" value="ECO:0007669"/>
    <property type="project" value="UniProtKB-UniRule"/>
</dbReference>
<keyword evidence="2 6" id="KW-0698">rRNA processing</keyword>
<keyword evidence="3 6" id="KW-0489">Methyltransferase</keyword>
<dbReference type="InterPro" id="IPR004114">
    <property type="entry name" value="THUMP_dom"/>
</dbReference>
<evidence type="ECO:0000256" key="4">
    <source>
        <dbReference type="ARBA" id="ARBA00022679"/>
    </source>
</evidence>
<evidence type="ECO:0000256" key="3">
    <source>
        <dbReference type="ARBA" id="ARBA00022603"/>
    </source>
</evidence>
<dbReference type="PROSITE" id="PS51165">
    <property type="entry name" value="THUMP"/>
    <property type="match status" value="1"/>
</dbReference>
<evidence type="ECO:0000256" key="2">
    <source>
        <dbReference type="ARBA" id="ARBA00022552"/>
    </source>
</evidence>
<proteinExistence type="inferred from homology"/>
<comment type="subcellular location">
    <subcellularLocation>
        <location evidence="6">Cytoplasm</location>
    </subcellularLocation>
</comment>
<evidence type="ECO:0000259" key="8">
    <source>
        <dbReference type="PROSITE" id="PS51165"/>
    </source>
</evidence>
<comment type="catalytic activity">
    <reaction evidence="6">
        <text>guanosine(2069) in 23S rRNA + S-adenosyl-L-methionine = N(2)-methylguanosine(2069) in 23S rRNA + S-adenosyl-L-homocysteine + H(+)</text>
        <dbReference type="Rhea" id="RHEA:43772"/>
        <dbReference type="Rhea" id="RHEA-COMP:10688"/>
        <dbReference type="Rhea" id="RHEA-COMP:10689"/>
        <dbReference type="ChEBI" id="CHEBI:15378"/>
        <dbReference type="ChEBI" id="CHEBI:57856"/>
        <dbReference type="ChEBI" id="CHEBI:59789"/>
        <dbReference type="ChEBI" id="CHEBI:74269"/>
        <dbReference type="ChEBI" id="CHEBI:74481"/>
        <dbReference type="EC" id="2.1.1.264"/>
    </reaction>
</comment>
<dbReference type="GO" id="GO:0005737">
    <property type="term" value="C:cytoplasm"/>
    <property type="evidence" value="ECO:0007669"/>
    <property type="project" value="UniProtKB-SubCell"/>
</dbReference>
<dbReference type="InterPro" id="IPR053943">
    <property type="entry name" value="RlmKL-like_Mtase_CS"/>
</dbReference>
<dbReference type="InterPro" id="IPR054170">
    <property type="entry name" value="RlmL_1st"/>
</dbReference>
<dbReference type="Proteomes" id="UP000004263">
    <property type="component" value="Unassembled WGS sequence"/>
</dbReference>
<comment type="caution">
    <text evidence="9">The sequence shown here is derived from an EMBL/GenBank/DDBJ whole genome shotgun (WGS) entry which is preliminary data.</text>
</comment>
<dbReference type="EMBL" id="AAQH01000001">
    <property type="protein sequence ID" value="EAT13742.1"/>
    <property type="molecule type" value="Genomic_DNA"/>
</dbReference>
<dbReference type="SMART" id="SM00981">
    <property type="entry name" value="THUMP"/>
    <property type="match status" value="1"/>
</dbReference>
<dbReference type="AlphaFoldDB" id="Q1N650"/>
<dbReference type="CDD" id="cd11715">
    <property type="entry name" value="THUMP_AdoMetMT"/>
    <property type="match status" value="1"/>
</dbReference>
<name>Q1N650_9GAMM</name>
<keyword evidence="4 6" id="KW-0808">Transferase</keyword>
<evidence type="ECO:0000256" key="6">
    <source>
        <dbReference type="HAMAP-Rule" id="MF_01858"/>
    </source>
</evidence>
<dbReference type="OrthoDB" id="9809404at2"/>
<dbReference type="Gene3D" id="3.30.750.80">
    <property type="entry name" value="RNA methyltransferase domain (HRMD) like"/>
    <property type="match status" value="1"/>
</dbReference>
<dbReference type="Pfam" id="PF22020">
    <property type="entry name" value="RlmL_1st"/>
    <property type="match status" value="1"/>
</dbReference>
<dbReference type="PROSITE" id="PS00092">
    <property type="entry name" value="N6_MTASE"/>
    <property type="match status" value="1"/>
</dbReference>
<dbReference type="HOGENOM" id="CLU_014042_2_0_6"/>
<comment type="function">
    <text evidence="6">Specifically methylates the guanine in position 2445 (m2G2445) and the guanine in position 2069 (m7G2069) of 23S rRNA.</text>
</comment>
<evidence type="ECO:0000313" key="10">
    <source>
        <dbReference type="Proteomes" id="UP000004263"/>
    </source>
</evidence>
<evidence type="ECO:0000256" key="5">
    <source>
        <dbReference type="ARBA" id="ARBA00022691"/>
    </source>
</evidence>
<accession>Q1N650</accession>
<organism evidence="9 10">
    <name type="scientific">Bermanella marisrubri</name>
    <dbReference type="NCBI Taxonomy" id="207949"/>
    <lineage>
        <taxon>Bacteria</taxon>
        <taxon>Pseudomonadati</taxon>
        <taxon>Pseudomonadota</taxon>
        <taxon>Gammaproteobacteria</taxon>
        <taxon>Oceanospirillales</taxon>
        <taxon>Oceanospirillaceae</taxon>
        <taxon>Bermanella</taxon>
    </lineage>
</organism>
<dbReference type="HAMAP" id="MF_01858">
    <property type="entry name" value="23SrRNA_methyltr_KL"/>
    <property type="match status" value="1"/>
</dbReference>
<sequence>MTSQKPIQDSPNQQALTFTCPKGLEGLLEEELTSLGASEVKLGVAFVACRADLQLAYKACIWSRLASRVLWPIAEGQGESAEALYDCIKSINWIEHFSDRQSFKIHFTGKSPDIRNTHFGALKAKDAICDYFRELTGNRPDVSDQPDIHIHVRLHKGVIKTSIDFAGEPLHKRGYRQSQGAAPLKENLAAAIVMRSGWPSMMKQTEAALLDPMCGSGTLLIEAALIAANIAPGLLRSQYAVERWKQHQRDEWRVVKADAQEKKEQALQTETELTLLGYDMDERVIQKAIQNAIRAGVQHYVHFSVQALADWRREKGLPDEGLIVCNPPYGERLSDEVAIGALYAAMGNKAKQFFPGWKMAIFTGNPQQAYQFKMRADKQYQMFNGAIPSKLMVYGISKDSDKHFVESTEARSIESGDSANIKLNDGAQMVANRIKKNLKKIVRYAKKQKTNCYRVYDADMPEYAVAVDVYGDWVHVQEYAPPKSVDPEKAQNRLRDVLDALPVALNVDRERIALKQRQVQKGKKQYQKVDEQASFFEVQEGSCRFYVNMTDYLDTGLFLDHRPIRTDIETLAKGKDFLNLFSYTCTASVHAAVGEARSTTSVDMSQTYLNWGRRNLTLNGIAEKYHHFIQADCMQWLKDVQSESKRFDLIFMDPPSFSNSKRMIGVLDVQRDHVELIELAMGLLKPNGILIFSNNLKRFKLDFDALNKFEVIDVSAKTIPDDFTRNAKIHQCFQISAK</sequence>
<evidence type="ECO:0000256" key="1">
    <source>
        <dbReference type="ARBA" id="ARBA00022490"/>
    </source>
</evidence>
<dbReference type="PROSITE" id="PS01261">
    <property type="entry name" value="UPF0020"/>
    <property type="match status" value="1"/>
</dbReference>
<keyword evidence="5 6" id="KW-0949">S-adenosyl-L-methionine</keyword>
<dbReference type="PANTHER" id="PTHR47313:SF1">
    <property type="entry name" value="RIBOSOMAL RNA LARGE SUBUNIT METHYLTRANSFERASE K_L"/>
    <property type="match status" value="1"/>
</dbReference>
<dbReference type="Gene3D" id="3.40.50.150">
    <property type="entry name" value="Vaccinia Virus protein VP39"/>
    <property type="match status" value="2"/>
</dbReference>
<dbReference type="CDD" id="cd02440">
    <property type="entry name" value="AdoMet_MTases"/>
    <property type="match status" value="1"/>
</dbReference>
<evidence type="ECO:0000313" key="9">
    <source>
        <dbReference type="EMBL" id="EAT13742.1"/>
    </source>
</evidence>
<dbReference type="NCBIfam" id="NF008748">
    <property type="entry name" value="PRK11783.1"/>
    <property type="match status" value="1"/>
</dbReference>
<evidence type="ECO:0000256" key="7">
    <source>
        <dbReference type="PROSITE-ProRule" id="PRU00529"/>
    </source>
</evidence>
<feature type="domain" description="THUMP" evidence="8">
    <location>
        <begin position="55"/>
        <end position="165"/>
    </location>
</feature>
<dbReference type="RefSeq" id="WP_007017163.1">
    <property type="nucleotide sequence ID" value="NZ_CH724113.1"/>
</dbReference>
<dbReference type="GO" id="GO:0052915">
    <property type="term" value="F:23S rRNA (guanine(2445)-N(2))-methyltransferase activity"/>
    <property type="evidence" value="ECO:0007669"/>
    <property type="project" value="UniProtKB-UniRule"/>
</dbReference>
<dbReference type="Gene3D" id="3.30.2130.30">
    <property type="match status" value="1"/>
</dbReference>
<dbReference type="Pfam" id="PF01170">
    <property type="entry name" value="UPF0020"/>
    <property type="match status" value="1"/>
</dbReference>
<dbReference type="GO" id="GO:0003723">
    <property type="term" value="F:RNA binding"/>
    <property type="evidence" value="ECO:0007669"/>
    <property type="project" value="UniProtKB-UniRule"/>
</dbReference>
<dbReference type="PIRSF" id="PIRSF037618">
    <property type="entry name" value="RNA_Mtase_bacteria_prd"/>
    <property type="match status" value="1"/>
</dbReference>
<dbReference type="SUPFAM" id="SSF53335">
    <property type="entry name" value="S-adenosyl-L-methionine-dependent methyltransferases"/>
    <property type="match status" value="2"/>
</dbReference>
<dbReference type="InterPro" id="IPR017244">
    <property type="entry name" value="23SrRNA_methyltr_KL"/>
</dbReference>
<keyword evidence="10" id="KW-1185">Reference proteome</keyword>
<dbReference type="Pfam" id="PF10672">
    <property type="entry name" value="Methyltrans_SAM"/>
    <property type="match status" value="1"/>
</dbReference>
<dbReference type="InterPro" id="IPR029063">
    <property type="entry name" value="SAM-dependent_MTases_sf"/>
</dbReference>
<keyword evidence="7" id="KW-0694">RNA-binding</keyword>
<dbReference type="InterPro" id="IPR000241">
    <property type="entry name" value="RlmKL-like_Mtase"/>
</dbReference>
<dbReference type="STRING" id="207949.RED65_10129"/>
<dbReference type="Pfam" id="PF02926">
    <property type="entry name" value="THUMP"/>
    <property type="match status" value="1"/>
</dbReference>
<reference evidence="9 10" key="1">
    <citation type="submission" date="2006-03" db="EMBL/GenBank/DDBJ databases">
        <authorList>
            <person name="Pinhassi J."/>
            <person name="Pedros-Alio C."/>
            <person name="Ferriera S."/>
            <person name="Johnson J."/>
            <person name="Kravitz S."/>
            <person name="Halpern A."/>
            <person name="Remington K."/>
            <person name="Beeson K."/>
            <person name="Tran B."/>
            <person name="Rogers Y.-H."/>
            <person name="Friedman R."/>
            <person name="Venter J.C."/>
        </authorList>
    </citation>
    <scope>NUCLEOTIDE SEQUENCE [LARGE SCALE GENOMIC DNA]</scope>
    <source>
        <strain evidence="9 10">RED65</strain>
    </source>
</reference>
<dbReference type="InterPro" id="IPR002052">
    <property type="entry name" value="DNA_methylase_N6_adenine_CS"/>
</dbReference>
<comment type="similarity">
    <text evidence="6">Belongs to the methyltransferase superfamily. RlmKL family.</text>
</comment>
<dbReference type="EC" id="2.1.1.173" evidence="6"/>
<dbReference type="InterPro" id="IPR019614">
    <property type="entry name" value="SAM-dep_methyl-trfase"/>
</dbReference>
<comment type="catalytic activity">
    <reaction evidence="6">
        <text>guanosine(2445) in 23S rRNA + S-adenosyl-L-methionine = N(2)-methylguanosine(2445) in 23S rRNA + S-adenosyl-L-homocysteine + H(+)</text>
        <dbReference type="Rhea" id="RHEA:42740"/>
        <dbReference type="Rhea" id="RHEA-COMP:10215"/>
        <dbReference type="Rhea" id="RHEA-COMP:10216"/>
        <dbReference type="ChEBI" id="CHEBI:15378"/>
        <dbReference type="ChEBI" id="CHEBI:57856"/>
        <dbReference type="ChEBI" id="CHEBI:59789"/>
        <dbReference type="ChEBI" id="CHEBI:74269"/>
        <dbReference type="ChEBI" id="CHEBI:74481"/>
        <dbReference type="EC" id="2.1.1.173"/>
    </reaction>
</comment>
<keyword evidence="1 6" id="KW-0963">Cytoplasm</keyword>